<accession>A0AAD9SSL4</accession>
<evidence type="ECO:0000313" key="3">
    <source>
        <dbReference type="Proteomes" id="UP001265746"/>
    </source>
</evidence>
<protein>
    <submittedName>
        <fullName evidence="2">Uncharacterized protein</fullName>
    </submittedName>
</protein>
<name>A0AAD9SSL4_PHOAM</name>
<comment type="caution">
    <text evidence="2">The sequence shown here is derived from an EMBL/GenBank/DDBJ whole genome shotgun (WGS) entry which is preliminary data.</text>
</comment>
<evidence type="ECO:0000256" key="1">
    <source>
        <dbReference type="SAM" id="MobiDB-lite"/>
    </source>
</evidence>
<dbReference type="Proteomes" id="UP001265746">
    <property type="component" value="Unassembled WGS sequence"/>
</dbReference>
<dbReference type="AlphaFoldDB" id="A0AAD9SSL4"/>
<organism evidence="2 3">
    <name type="scientific">Phomopsis amygdali</name>
    <name type="common">Fusicoccum amygdali</name>
    <dbReference type="NCBI Taxonomy" id="1214568"/>
    <lineage>
        <taxon>Eukaryota</taxon>
        <taxon>Fungi</taxon>
        <taxon>Dikarya</taxon>
        <taxon>Ascomycota</taxon>
        <taxon>Pezizomycotina</taxon>
        <taxon>Sordariomycetes</taxon>
        <taxon>Sordariomycetidae</taxon>
        <taxon>Diaporthales</taxon>
        <taxon>Diaporthaceae</taxon>
        <taxon>Diaporthe</taxon>
    </lineage>
</organism>
<gene>
    <name evidence="2" type="ORF">N8I77_001723</name>
</gene>
<feature type="compositionally biased region" description="Polar residues" evidence="1">
    <location>
        <begin position="77"/>
        <end position="92"/>
    </location>
</feature>
<evidence type="ECO:0000313" key="2">
    <source>
        <dbReference type="EMBL" id="KAK2614934.1"/>
    </source>
</evidence>
<dbReference type="EMBL" id="JAUJFL010000001">
    <property type="protein sequence ID" value="KAK2614934.1"/>
    <property type="molecule type" value="Genomic_DNA"/>
</dbReference>
<proteinExistence type="predicted"/>
<sequence length="120" mass="13526">MKAIHRVLKDDGMVFSITSRPTLFIRPFLNSTERLWHVKMQILDSDKGTLGYYGYVLHEKLGVVETDDDSNDTSSSRAGSQEAKSFIRTASSKDVAPDDSSDENPYGWIKSVLKIFHRTA</sequence>
<reference evidence="2" key="1">
    <citation type="submission" date="2023-06" db="EMBL/GenBank/DDBJ databases">
        <authorList>
            <person name="Noh H."/>
        </authorList>
    </citation>
    <scope>NUCLEOTIDE SEQUENCE</scope>
    <source>
        <strain evidence="2">DUCC20226</strain>
    </source>
</reference>
<feature type="region of interest" description="Disordered" evidence="1">
    <location>
        <begin position="66"/>
        <end position="106"/>
    </location>
</feature>
<keyword evidence="3" id="KW-1185">Reference proteome</keyword>